<dbReference type="InterPro" id="IPR023707">
    <property type="entry name" value="OM_assembly_BamA"/>
</dbReference>
<dbReference type="EMBL" id="WFLM01000005">
    <property type="protein sequence ID" value="KAB8037111.1"/>
    <property type="molecule type" value="Genomic_DNA"/>
</dbReference>
<keyword evidence="7" id="KW-0998">Cell outer membrane</keyword>
<evidence type="ECO:0000256" key="1">
    <source>
        <dbReference type="ARBA" id="ARBA00004370"/>
    </source>
</evidence>
<evidence type="ECO:0000256" key="4">
    <source>
        <dbReference type="ARBA" id="ARBA00022729"/>
    </source>
</evidence>
<protein>
    <recommendedName>
        <fullName evidence="8">Outer membrane protein assembly factor BamA</fullName>
    </recommendedName>
</protein>
<keyword evidence="12" id="KW-1185">Reference proteome</keyword>
<dbReference type="OrthoDB" id="5287176at2"/>
<dbReference type="PIRSF" id="PIRSF006076">
    <property type="entry name" value="OM_assembly_OMP85"/>
    <property type="match status" value="1"/>
</dbReference>
<comment type="subcellular location">
    <subcellularLocation>
        <location evidence="1">Membrane</location>
    </subcellularLocation>
</comment>
<feature type="domain" description="POTRA" evidence="10">
    <location>
        <begin position="365"/>
        <end position="438"/>
    </location>
</feature>
<evidence type="ECO:0000256" key="9">
    <source>
        <dbReference type="SAM" id="SignalP"/>
    </source>
</evidence>
<dbReference type="PANTHER" id="PTHR12815:SF47">
    <property type="entry name" value="TRANSLOCATION AND ASSEMBLY MODULE SUBUNIT TAMA"/>
    <property type="match status" value="1"/>
</dbReference>
<dbReference type="Gene3D" id="3.10.20.310">
    <property type="entry name" value="membrane protein fhac"/>
    <property type="match status" value="5"/>
</dbReference>
<dbReference type="NCBIfam" id="TIGR03303">
    <property type="entry name" value="OM_YaeT"/>
    <property type="match status" value="1"/>
</dbReference>
<dbReference type="InterPro" id="IPR039910">
    <property type="entry name" value="D15-like"/>
</dbReference>
<name>A0A6N6VVK9_9BACT</name>
<dbReference type="RefSeq" id="WP_153421528.1">
    <property type="nucleotide sequence ID" value="NZ_WFLM01000005.1"/>
</dbReference>
<dbReference type="Pfam" id="PF01103">
    <property type="entry name" value="Omp85"/>
    <property type="match status" value="1"/>
</dbReference>
<evidence type="ECO:0000256" key="6">
    <source>
        <dbReference type="ARBA" id="ARBA00023136"/>
    </source>
</evidence>
<dbReference type="Pfam" id="PF07244">
    <property type="entry name" value="POTRA"/>
    <property type="match status" value="5"/>
</dbReference>
<keyword evidence="3" id="KW-0812">Transmembrane</keyword>
<feature type="chain" id="PRO_5027014538" description="Outer membrane protein assembly factor BamA" evidence="9">
    <location>
        <begin position="32"/>
        <end position="806"/>
    </location>
</feature>
<evidence type="ECO:0000256" key="7">
    <source>
        <dbReference type="ARBA" id="ARBA00023237"/>
    </source>
</evidence>
<dbReference type="AlphaFoldDB" id="A0A6N6VVK9"/>
<keyword evidence="4 9" id="KW-0732">Signal</keyword>
<dbReference type="PROSITE" id="PS51779">
    <property type="entry name" value="POTRA"/>
    <property type="match status" value="3"/>
</dbReference>
<organism evidence="11 12">
    <name type="scientific">Silvanigrella paludirubra</name>
    <dbReference type="NCBI Taxonomy" id="2499159"/>
    <lineage>
        <taxon>Bacteria</taxon>
        <taxon>Pseudomonadati</taxon>
        <taxon>Bdellovibrionota</taxon>
        <taxon>Oligoflexia</taxon>
        <taxon>Silvanigrellales</taxon>
        <taxon>Silvanigrellaceae</taxon>
        <taxon>Silvanigrella</taxon>
    </lineage>
</organism>
<dbReference type="GO" id="GO:0009279">
    <property type="term" value="C:cell outer membrane"/>
    <property type="evidence" value="ECO:0007669"/>
    <property type="project" value="UniProtKB-UniRule"/>
</dbReference>
<sequence>MPGLKKYNFLNHKTIYSLTTIALMISGNAFSQAPLQFPTQWEQTSVSKITIVGNKTVTNEAILNLMTIKVGTKLTQSLVSNDIKSIFGSSYFQDVKIDKTSDNELIISVVEKPTVNDIFYEGFDIVSASSVKDKILTKKYTIVDEKKLSQDLRSIEQAYTEKGYYLSKPTYTLEQTEQGSVNVVFQVKENRPIQIRKVDLLGNEYFSDSELQSFMATKPFSWMSILSSSGLYKDEFIAADQQNITYYYRDNGYAEATVASPLSRLEKNKRDIGVSFFIEEGERFNIGKITISGDLIDSENELKEQLSLKENEIYRISKFNSDMKALKVIYGDKGYAFAYVYPTFNIDRVKKLYDINYNVTKGEKAYFRKITVEGNVKTRDNVIRRALRVSEGQLFNSTKLDKSKINAERLGFFETVQIIQEPDQANNAMDLKVIIKEKPTGKISASLGASPDVSGSGVTFFGQAQYQEPNLLGKAYNIGLTGQISPNQQDTSKFNYSIGVNFGNPSIFDSPWSYGLGANYSHNVTSLTSSSAINKVYITQVVKSANVSVGREIIENLRFNLGYSISDTSTDPSVPLTAKFSASGTTEKFIQNLTYDATDNYINPTSGLFLSGTNSIAFKGYWGQYTFGSSSALISGYIPVNYSENFKTNFRLAFQPRFVYQIKDDQPVPIWERLSLGNSYFMKGYSSAGESITSTIPVTISPITGQTVNLNFGGNRSFYSTIEYFLPVIPQAGLRFVTFAEAGTVLDDYDSFSADKIKYDIGFGFRWTTPIAPFRFEWAFPIDKNGQMGQAHFIFSIGSDSFSNNM</sequence>
<dbReference type="PANTHER" id="PTHR12815">
    <property type="entry name" value="SORTING AND ASSEMBLY MACHINERY SAMM50 PROTEIN FAMILY MEMBER"/>
    <property type="match status" value="1"/>
</dbReference>
<dbReference type="Proteomes" id="UP000437748">
    <property type="component" value="Unassembled WGS sequence"/>
</dbReference>
<keyword evidence="6" id="KW-0472">Membrane</keyword>
<evidence type="ECO:0000256" key="2">
    <source>
        <dbReference type="ARBA" id="ARBA00022452"/>
    </source>
</evidence>
<evidence type="ECO:0000256" key="5">
    <source>
        <dbReference type="ARBA" id="ARBA00022737"/>
    </source>
</evidence>
<accession>A0A6N6VVK9</accession>
<keyword evidence="2" id="KW-1134">Transmembrane beta strand</keyword>
<feature type="domain" description="POTRA" evidence="10">
    <location>
        <begin position="284"/>
        <end position="362"/>
    </location>
</feature>
<dbReference type="InterPro" id="IPR010827">
    <property type="entry name" value="BamA/TamA_POTRA"/>
</dbReference>
<feature type="signal peptide" evidence="9">
    <location>
        <begin position="1"/>
        <end position="31"/>
    </location>
</feature>
<evidence type="ECO:0000313" key="12">
    <source>
        <dbReference type="Proteomes" id="UP000437748"/>
    </source>
</evidence>
<dbReference type="Gene3D" id="2.40.160.50">
    <property type="entry name" value="membrane protein fhac: a member of the omp85/tpsb transporter family"/>
    <property type="match status" value="1"/>
</dbReference>
<evidence type="ECO:0000313" key="11">
    <source>
        <dbReference type="EMBL" id="KAB8037111.1"/>
    </source>
</evidence>
<keyword evidence="5" id="KW-0677">Repeat</keyword>
<dbReference type="InterPro" id="IPR000184">
    <property type="entry name" value="Bac_surfAg_D15"/>
</dbReference>
<feature type="domain" description="POTRA" evidence="10">
    <location>
        <begin position="44"/>
        <end position="112"/>
    </location>
</feature>
<evidence type="ECO:0000256" key="8">
    <source>
        <dbReference type="NCBIfam" id="TIGR03303"/>
    </source>
</evidence>
<reference evidence="11 12" key="1">
    <citation type="submission" date="2019-10" db="EMBL/GenBank/DDBJ databases">
        <title>New species of Slilvanegrellaceae.</title>
        <authorList>
            <person name="Pitt A."/>
            <person name="Hahn M.W."/>
        </authorList>
    </citation>
    <scope>NUCLEOTIDE SEQUENCE [LARGE SCALE GENOMIC DNA]</scope>
    <source>
        <strain evidence="11 12">SP-Ram-0.45-NSY-1</strain>
    </source>
</reference>
<evidence type="ECO:0000259" key="10">
    <source>
        <dbReference type="PROSITE" id="PS51779"/>
    </source>
</evidence>
<dbReference type="GO" id="GO:0071709">
    <property type="term" value="P:membrane assembly"/>
    <property type="evidence" value="ECO:0007669"/>
    <property type="project" value="InterPro"/>
</dbReference>
<gene>
    <name evidence="11" type="primary">bamA</name>
    <name evidence="11" type="ORF">GCL60_14880</name>
</gene>
<proteinExistence type="predicted"/>
<dbReference type="InterPro" id="IPR034746">
    <property type="entry name" value="POTRA"/>
</dbReference>
<comment type="caution">
    <text evidence="11">The sequence shown here is derived from an EMBL/GenBank/DDBJ whole genome shotgun (WGS) entry which is preliminary data.</text>
</comment>
<evidence type="ECO:0000256" key="3">
    <source>
        <dbReference type="ARBA" id="ARBA00022692"/>
    </source>
</evidence>